<reference evidence="4" key="1">
    <citation type="submission" date="2021-06" db="EMBL/GenBank/DDBJ databases">
        <title>New haloarchaea isolates fom saline soil.</title>
        <authorList>
            <person name="Duran-Viseras A."/>
            <person name="Sanchez-Porro C.S."/>
            <person name="Ventosa A."/>
        </authorList>
    </citation>
    <scope>NUCLEOTIDE SEQUENCE</scope>
    <source>
        <strain evidence="4">JCM 18369</strain>
    </source>
</reference>
<dbReference type="RefSeq" id="WP_174243011.1">
    <property type="nucleotide sequence ID" value="NZ_JAHQXE010000009.1"/>
</dbReference>
<feature type="domain" description="Envelope protein N-terminal" evidence="3">
    <location>
        <begin position="169"/>
        <end position="442"/>
    </location>
</feature>
<keyword evidence="5" id="KW-1185">Reference proteome</keyword>
<comment type="caution">
    <text evidence="4">The sequence shown here is derived from an EMBL/GenBank/DDBJ whole genome shotgun (WGS) entry which is preliminary data.</text>
</comment>
<dbReference type="Pfam" id="PF26255">
    <property type="entry name" value="Viral_env_HRPV"/>
    <property type="match status" value="1"/>
</dbReference>
<keyword evidence="2" id="KW-0812">Transmembrane</keyword>
<keyword evidence="2" id="KW-1133">Transmembrane helix</keyword>
<keyword evidence="1" id="KW-0175">Coiled coil</keyword>
<evidence type="ECO:0000313" key="4">
    <source>
        <dbReference type="EMBL" id="MBV0903908.1"/>
    </source>
</evidence>
<dbReference type="InterPro" id="IPR058677">
    <property type="entry name" value="ORF4_N"/>
</dbReference>
<sequence>MTRAGSVLLAALVVVSTVAVGFGPGLATAQSDTIGYSYTGGADVLVVDTSDLSGSFTVEYTTREVPGTSGSQTVLYRNEFSAAGVKKDRLLFYNEGAYGTVNVTVSNVSGSPTFNSLHPGDFGVQPETGTVVGSTGGDADLQPGLMEQIAAAVRPQVPQLDAMPQPGSTTVNTTGLDAQQAKLDIYLAAQNSKASATNYQTSLNNTLEGSKNQARILGKNAYIRALNNGSSKAAAKTKAKQAVADYYATKQRNLANEFTRHAENTQYLSQKSSQDSLGMFTLVGTPDDSSSDSNFNIYDYRQTTETLVNGDTVTVTGPYFGFYKSDFRGGRTVGPSDVLPRTTTTDDAAWYEADGIQVAGTDTTSSFMAMDFSAYGNRWSDIQNQNQQVQNEMDTLANNTYDAYQAGEINNSDLVDPYLLASEYSAGDSHQSWAAAQLTLLGQNSPENFDQIGSFNVTTGSGTQYEGVLFSADNPASGQFEVNQTYDAANISGTQYVVTSDRIVELEGTFTIDRITDQNGQTIKNVTIQKTTYQTTNVTELKQQYADLRQKYNEIEARKQAMNSGGSGGGFLGGGNVSPIVALAIIGTLLAVVVLQN</sequence>
<proteinExistence type="predicted"/>
<evidence type="ECO:0000259" key="3">
    <source>
        <dbReference type="Pfam" id="PF26255"/>
    </source>
</evidence>
<feature type="coiled-coil region" evidence="1">
    <location>
        <begin position="538"/>
        <end position="565"/>
    </location>
</feature>
<evidence type="ECO:0000256" key="2">
    <source>
        <dbReference type="SAM" id="Phobius"/>
    </source>
</evidence>
<gene>
    <name evidence="4" type="ORF">KTS37_19155</name>
</gene>
<evidence type="ECO:0000313" key="5">
    <source>
        <dbReference type="Proteomes" id="UP001166304"/>
    </source>
</evidence>
<name>A0AA41KKL0_9EURY</name>
<accession>A0AA41KKL0</accession>
<dbReference type="Proteomes" id="UP001166304">
    <property type="component" value="Unassembled WGS sequence"/>
</dbReference>
<dbReference type="EMBL" id="JAHQXE010000009">
    <property type="protein sequence ID" value="MBV0903908.1"/>
    <property type="molecule type" value="Genomic_DNA"/>
</dbReference>
<evidence type="ECO:0000256" key="1">
    <source>
        <dbReference type="SAM" id="Coils"/>
    </source>
</evidence>
<keyword evidence="2" id="KW-0472">Membrane</keyword>
<organism evidence="4 5">
    <name type="scientific">Haloarcula salina</name>
    <dbReference type="NCBI Taxonomy" id="1429914"/>
    <lineage>
        <taxon>Archaea</taxon>
        <taxon>Methanobacteriati</taxon>
        <taxon>Methanobacteriota</taxon>
        <taxon>Stenosarchaea group</taxon>
        <taxon>Halobacteria</taxon>
        <taxon>Halobacteriales</taxon>
        <taxon>Haloarculaceae</taxon>
        <taxon>Haloarcula</taxon>
    </lineage>
</organism>
<protein>
    <recommendedName>
        <fullName evidence="3">Envelope protein N-terminal domain-containing protein</fullName>
    </recommendedName>
</protein>
<feature type="transmembrane region" description="Helical" evidence="2">
    <location>
        <begin position="577"/>
        <end position="595"/>
    </location>
</feature>
<dbReference type="AlphaFoldDB" id="A0AA41KKL0"/>